<keyword evidence="3" id="KW-1185">Reference proteome</keyword>
<evidence type="ECO:0000313" key="2">
    <source>
        <dbReference type="EMBL" id="GAO50336.1"/>
    </source>
</evidence>
<comment type="caution">
    <text evidence="2">The sequence shown here is derived from an EMBL/GenBank/DDBJ whole genome shotgun (WGS) entry which is preliminary data.</text>
</comment>
<protein>
    <submittedName>
        <fullName evidence="2">Uncharacterized protein</fullName>
    </submittedName>
</protein>
<gene>
    <name evidence="2" type="ORF">G7K_4464-t1</name>
</gene>
<dbReference type="EMBL" id="BACD03000031">
    <property type="protein sequence ID" value="GAO50336.1"/>
    <property type="molecule type" value="Genomic_DNA"/>
</dbReference>
<feature type="region of interest" description="Disordered" evidence="1">
    <location>
        <begin position="142"/>
        <end position="163"/>
    </location>
</feature>
<proteinExistence type="predicted"/>
<accession>A0A0E9NKV7</accession>
<reference evidence="2 3" key="2">
    <citation type="journal article" date="2014" name="J. Gen. Appl. Microbiol.">
        <title>The early diverging ascomycetous budding yeast Saitoella complicata has three histone deacetylases belonging to the Clr6, Hos2, and Rpd3 lineages.</title>
        <authorList>
            <person name="Nishida H."/>
            <person name="Matsumoto T."/>
            <person name="Kondo S."/>
            <person name="Hamamoto M."/>
            <person name="Yoshikawa H."/>
        </authorList>
    </citation>
    <scope>NUCLEOTIDE SEQUENCE [LARGE SCALE GENOMIC DNA]</scope>
    <source>
        <strain evidence="2 3">NRRL Y-17804</strain>
    </source>
</reference>
<name>A0A0E9NKV7_SAICN</name>
<sequence>MSFNMMMLYAQTCTAVHGKSDATDDLRTPINCWESELSIANFTLRADETRICQEYCTELYVRSFRLSVESVLWRQYLKSRPHLTAESGILLRYIGKGWKNKTAWTRPAEDMQQRKNGVLHAFLAYFKAGQEAGIDATQEELEEVRENEYDAEQPELDFQEGEEVPIEEQLARLELEEDAGEG</sequence>
<reference evidence="2 3" key="1">
    <citation type="journal article" date="2011" name="J. Gen. Appl. Microbiol.">
        <title>Draft genome sequencing of the enigmatic yeast Saitoella complicata.</title>
        <authorList>
            <person name="Nishida H."/>
            <person name="Hamamoto M."/>
            <person name="Sugiyama J."/>
        </authorList>
    </citation>
    <scope>NUCLEOTIDE SEQUENCE [LARGE SCALE GENOMIC DNA]</scope>
    <source>
        <strain evidence="2 3">NRRL Y-17804</strain>
    </source>
</reference>
<dbReference type="AlphaFoldDB" id="A0A0E9NKV7"/>
<organism evidence="2 3">
    <name type="scientific">Saitoella complicata (strain BCRC 22490 / CBS 7301 / JCM 7358 / NBRC 10748 / NRRL Y-17804)</name>
    <dbReference type="NCBI Taxonomy" id="698492"/>
    <lineage>
        <taxon>Eukaryota</taxon>
        <taxon>Fungi</taxon>
        <taxon>Dikarya</taxon>
        <taxon>Ascomycota</taxon>
        <taxon>Taphrinomycotina</taxon>
        <taxon>Taphrinomycotina incertae sedis</taxon>
        <taxon>Saitoella</taxon>
    </lineage>
</organism>
<evidence type="ECO:0000313" key="3">
    <source>
        <dbReference type="Proteomes" id="UP000033140"/>
    </source>
</evidence>
<reference evidence="2 3" key="3">
    <citation type="journal article" date="2015" name="Genome Announc.">
        <title>Draft Genome Sequence of the Archiascomycetous Yeast Saitoella complicata.</title>
        <authorList>
            <person name="Yamauchi K."/>
            <person name="Kondo S."/>
            <person name="Hamamoto M."/>
            <person name="Takahashi Y."/>
            <person name="Ogura Y."/>
            <person name="Hayashi T."/>
            <person name="Nishida H."/>
        </authorList>
    </citation>
    <scope>NUCLEOTIDE SEQUENCE [LARGE SCALE GENOMIC DNA]</scope>
    <source>
        <strain evidence="2 3">NRRL Y-17804</strain>
    </source>
</reference>
<evidence type="ECO:0000256" key="1">
    <source>
        <dbReference type="SAM" id="MobiDB-lite"/>
    </source>
</evidence>
<dbReference type="Proteomes" id="UP000033140">
    <property type="component" value="Unassembled WGS sequence"/>
</dbReference>